<gene>
    <name evidence="3" type="ORF">SEPMUDRAFT_132067</name>
</gene>
<evidence type="ECO:0000259" key="1">
    <source>
        <dbReference type="Pfam" id="PF00551"/>
    </source>
</evidence>
<dbReference type="SUPFAM" id="SSF53328">
    <property type="entry name" value="Formyltransferase"/>
    <property type="match status" value="1"/>
</dbReference>
<dbReference type="AlphaFoldDB" id="M3CKV8"/>
<feature type="domain" description="Formyl transferase N-terminal" evidence="1">
    <location>
        <begin position="621"/>
        <end position="694"/>
    </location>
</feature>
<dbReference type="OrthoDB" id="10268103at2759"/>
<dbReference type="PANTHER" id="PTHR40254:SF1">
    <property type="entry name" value="BLR0577 PROTEIN"/>
    <property type="match status" value="1"/>
</dbReference>
<dbReference type="Proteomes" id="UP000016931">
    <property type="component" value="Unassembled WGS sequence"/>
</dbReference>
<name>M3CKV8_SPHMS</name>
<dbReference type="PANTHER" id="PTHR40254">
    <property type="entry name" value="BLR0577 PROTEIN"/>
    <property type="match status" value="1"/>
</dbReference>
<dbReference type="Gene3D" id="3.40.50.12230">
    <property type="match status" value="1"/>
</dbReference>
<dbReference type="RefSeq" id="XP_016762519.1">
    <property type="nucleotide sequence ID" value="XM_016902469.1"/>
</dbReference>
<dbReference type="EMBL" id="KB456262">
    <property type="protein sequence ID" value="EMF14398.1"/>
    <property type="molecule type" value="Genomic_DNA"/>
</dbReference>
<reference evidence="3 4" key="1">
    <citation type="journal article" date="2012" name="PLoS Pathog.">
        <title>Diverse lifestyles and strategies of plant pathogenesis encoded in the genomes of eighteen Dothideomycetes fungi.</title>
        <authorList>
            <person name="Ohm R.A."/>
            <person name="Feau N."/>
            <person name="Henrissat B."/>
            <person name="Schoch C.L."/>
            <person name="Horwitz B.A."/>
            <person name="Barry K.W."/>
            <person name="Condon B.J."/>
            <person name="Copeland A.C."/>
            <person name="Dhillon B."/>
            <person name="Glaser F."/>
            <person name="Hesse C.N."/>
            <person name="Kosti I."/>
            <person name="LaButti K."/>
            <person name="Lindquist E.A."/>
            <person name="Lucas S."/>
            <person name="Salamov A.A."/>
            <person name="Bradshaw R.E."/>
            <person name="Ciuffetti L."/>
            <person name="Hamelin R.C."/>
            <person name="Kema G.H.J."/>
            <person name="Lawrence C."/>
            <person name="Scott J.A."/>
            <person name="Spatafora J.W."/>
            <person name="Turgeon B.G."/>
            <person name="de Wit P.J.G.M."/>
            <person name="Zhong S."/>
            <person name="Goodwin S.B."/>
            <person name="Grigoriev I.V."/>
        </authorList>
    </citation>
    <scope>NUCLEOTIDE SEQUENCE [LARGE SCALE GENOMIC DNA]</scope>
    <source>
        <strain evidence="3 4">SO2202</strain>
    </source>
</reference>
<dbReference type="SUPFAM" id="SSF51905">
    <property type="entry name" value="FAD/NAD(P)-binding domain"/>
    <property type="match status" value="1"/>
</dbReference>
<dbReference type="InterPro" id="IPR052189">
    <property type="entry name" value="L-asp_N-monooxygenase_NS-form"/>
</dbReference>
<evidence type="ECO:0000259" key="2">
    <source>
        <dbReference type="Pfam" id="PF13454"/>
    </source>
</evidence>
<dbReference type="Pfam" id="PF00551">
    <property type="entry name" value="Formyl_trans_N"/>
    <property type="match status" value="1"/>
</dbReference>
<feature type="domain" description="FAD-dependent urate hydroxylase HpyO/Asp monooxygenase CreE-like FAD/NAD(P)-binding" evidence="2">
    <location>
        <begin position="21"/>
        <end position="173"/>
    </location>
</feature>
<dbReference type="InterPro" id="IPR038732">
    <property type="entry name" value="HpyO/CreE_NAD-binding"/>
</dbReference>
<dbReference type="InterPro" id="IPR036188">
    <property type="entry name" value="FAD/NAD-bd_sf"/>
</dbReference>
<accession>M3CKV8</accession>
<evidence type="ECO:0008006" key="5">
    <source>
        <dbReference type="Google" id="ProtNLM"/>
    </source>
</evidence>
<proteinExistence type="predicted"/>
<evidence type="ECO:0000313" key="3">
    <source>
        <dbReference type="EMBL" id="EMF14398.1"/>
    </source>
</evidence>
<dbReference type="GeneID" id="27899606"/>
<dbReference type="Pfam" id="PF13454">
    <property type="entry name" value="NAD_binding_9"/>
    <property type="match status" value="1"/>
</dbReference>
<dbReference type="HOGENOM" id="CLU_020215_1_0_1"/>
<evidence type="ECO:0000313" key="4">
    <source>
        <dbReference type="Proteomes" id="UP000016931"/>
    </source>
</evidence>
<sequence>MAVVTNRETISDGRTLPGDVAIVGGGACATAILTELIARVKAGHHLTTLLVFEKSSSFGPGLAYSTACEGTGLNMRSETMSLRPDNPGHFVEWLQSKTPEKLGSSTYLPRTLYGEYLLDQFTSAVEEAASLGVKVLPVFGEVVALRRSESGYTITTMTGRQYVATDVVLALGNHMSPKHNYLEGECGYFPNPWPNKQFQSIPKEAAVSVIGSRLTALDIALRLESQGHTGPINLVSRSGRLPKVQSALPPKPANYKNFEIAKELEGQSDAALTRLTLAIRARIEQDAKPLDWHSVLTSPYDPESDLVKDISAAESGNIVWQDVLTGTAPVVERYWNALSPQEKVVFLEEYQSIWMSYRHAMPLATAKRILNMMQVGQLRVLQMTGRVAKIDSGFVIPYHAIGGNPLLYTDYVVDATGPDVNALRISSKLLHNCLGSGLVEADPFGGIRVDPTTLMASKGLYVIGSLTRGTHFYSTAIDRNVAHAQRIVDSIVQVPARRSLHIAFFIGTDISSQLIVSKLIPQLIRHGHMPYVFLPAHKASKKTPEFEIQELAFFERQLLREHVVPYLGANHAHGTPFVTVDQLSTKYGILVEHVNNVNDPKFIARLSSHHHIDVGMSIRCYQKFGREIINHFQSSPRLGLLNLHPGALPQYRGVMTMSRAMANREERFSFSLHSIDENWDAGQLVDMQSGKIDYGKDMLSNLLDLHDIGVQVASDAFAKLERGEEFDLMPQDESKQAYYSFPTRQDLDEYRERGLQLVNAQAVKQFIVANFSSLENRNDIERVVEHAVQDWYLHHRRIDPPLQKIAYSAADDGQASSGFPSLADVPLEARLVT</sequence>
<dbReference type="InterPro" id="IPR002376">
    <property type="entry name" value="Formyl_transf_N"/>
</dbReference>
<dbReference type="OMA" id="NMHTDTM"/>
<dbReference type="eggNOG" id="ENOG502RAZB">
    <property type="taxonomic scope" value="Eukaryota"/>
</dbReference>
<protein>
    <recommendedName>
        <fullName evidence="5">FAD/NAD(P)-binding domain-containing protein</fullName>
    </recommendedName>
</protein>
<dbReference type="InterPro" id="IPR036477">
    <property type="entry name" value="Formyl_transf_N_sf"/>
</dbReference>
<dbReference type="STRING" id="692275.M3CKV8"/>
<keyword evidence="4" id="KW-1185">Reference proteome</keyword>
<organism evidence="3 4">
    <name type="scientific">Sphaerulina musiva (strain SO2202)</name>
    <name type="common">Poplar stem canker fungus</name>
    <name type="synonym">Septoria musiva</name>
    <dbReference type="NCBI Taxonomy" id="692275"/>
    <lineage>
        <taxon>Eukaryota</taxon>
        <taxon>Fungi</taxon>
        <taxon>Dikarya</taxon>
        <taxon>Ascomycota</taxon>
        <taxon>Pezizomycotina</taxon>
        <taxon>Dothideomycetes</taxon>
        <taxon>Dothideomycetidae</taxon>
        <taxon>Mycosphaerellales</taxon>
        <taxon>Mycosphaerellaceae</taxon>
        <taxon>Sphaerulina</taxon>
    </lineage>
</organism>
<dbReference type="Gene3D" id="3.50.50.60">
    <property type="entry name" value="FAD/NAD(P)-binding domain"/>
    <property type="match status" value="1"/>
</dbReference>